<protein>
    <recommendedName>
        <fullName evidence="6">Synaptogyrin</fullName>
    </recommendedName>
</protein>
<evidence type="ECO:0000256" key="3">
    <source>
        <dbReference type="ARBA" id="ARBA00022692"/>
    </source>
</evidence>
<reference evidence="9" key="1">
    <citation type="submission" date="2022-01" db="EMBL/GenBank/DDBJ databases">
        <authorList>
            <person name="King R."/>
        </authorList>
    </citation>
    <scope>NUCLEOTIDE SEQUENCE</scope>
</reference>
<evidence type="ECO:0000259" key="8">
    <source>
        <dbReference type="PROSITE" id="PS51225"/>
    </source>
</evidence>
<evidence type="ECO:0000313" key="9">
    <source>
        <dbReference type="EMBL" id="CAG9808720.1"/>
    </source>
</evidence>
<dbReference type="Pfam" id="PF01284">
    <property type="entry name" value="MARVEL"/>
    <property type="match status" value="1"/>
</dbReference>
<keyword evidence="4 6" id="KW-1133">Transmembrane helix</keyword>
<name>A0A9N9S4V4_9DIPT</name>
<organism evidence="9 10">
    <name type="scientific">Chironomus riparius</name>
    <dbReference type="NCBI Taxonomy" id="315576"/>
    <lineage>
        <taxon>Eukaryota</taxon>
        <taxon>Metazoa</taxon>
        <taxon>Ecdysozoa</taxon>
        <taxon>Arthropoda</taxon>
        <taxon>Hexapoda</taxon>
        <taxon>Insecta</taxon>
        <taxon>Pterygota</taxon>
        <taxon>Neoptera</taxon>
        <taxon>Endopterygota</taxon>
        <taxon>Diptera</taxon>
        <taxon>Nematocera</taxon>
        <taxon>Chironomoidea</taxon>
        <taxon>Chironomidae</taxon>
        <taxon>Chironominae</taxon>
        <taxon>Chironomus</taxon>
    </lineage>
</organism>
<keyword evidence="5 6" id="KW-0472">Membrane</keyword>
<dbReference type="AlphaFoldDB" id="A0A9N9S4V4"/>
<feature type="transmembrane region" description="Helical" evidence="6">
    <location>
        <begin position="76"/>
        <end position="98"/>
    </location>
</feature>
<feature type="compositionally biased region" description="Low complexity" evidence="7">
    <location>
        <begin position="218"/>
        <end position="230"/>
    </location>
</feature>
<dbReference type="EMBL" id="OU895879">
    <property type="protein sequence ID" value="CAG9808720.1"/>
    <property type="molecule type" value="Genomic_DNA"/>
</dbReference>
<evidence type="ECO:0000256" key="4">
    <source>
        <dbReference type="ARBA" id="ARBA00022989"/>
    </source>
</evidence>
<dbReference type="Proteomes" id="UP001153620">
    <property type="component" value="Chromosome 3"/>
</dbReference>
<dbReference type="GO" id="GO:0031594">
    <property type="term" value="C:neuromuscular junction"/>
    <property type="evidence" value="ECO:0007669"/>
    <property type="project" value="TreeGrafter"/>
</dbReference>
<evidence type="ECO:0000256" key="1">
    <source>
        <dbReference type="ARBA" id="ARBA00004141"/>
    </source>
</evidence>
<sequence>MDFATGGIQGNFYGGSMAGQRFDPLTFIQRPPVIVRAICWLFSLVVFGSITSNGWMKDENNKDICIINKNGSVCSYAVWIGLIGFFAAMGFIAGEYLFDQMSSAKSRKHYVIIDMAFSAFWAFMYFVGFCYISSQWSKSEDPPNGVGSGNVTCAILFSFLSIFTWAISAYYAFLRYKTGVQEIPFQSTYESDGMNQGGYSSYPDANDNEQYQEPPFSQPQMGVQQMGGQQNFQAPTY</sequence>
<feature type="transmembrane region" description="Helical" evidence="6">
    <location>
        <begin position="154"/>
        <end position="173"/>
    </location>
</feature>
<feature type="transmembrane region" description="Helical" evidence="6">
    <location>
        <begin position="110"/>
        <end position="134"/>
    </location>
</feature>
<evidence type="ECO:0000256" key="5">
    <source>
        <dbReference type="ARBA" id="ARBA00023136"/>
    </source>
</evidence>
<dbReference type="InterPro" id="IPR008253">
    <property type="entry name" value="Marvel"/>
</dbReference>
<keyword evidence="10" id="KW-1185">Reference proteome</keyword>
<evidence type="ECO:0000313" key="10">
    <source>
        <dbReference type="Proteomes" id="UP001153620"/>
    </source>
</evidence>
<dbReference type="InterPro" id="IPR016579">
    <property type="entry name" value="Synaptogyrin"/>
</dbReference>
<feature type="transmembrane region" description="Helical" evidence="6">
    <location>
        <begin position="33"/>
        <end position="56"/>
    </location>
</feature>
<dbReference type="PIRSF" id="PIRSF011282">
    <property type="entry name" value="Synaptogyrin"/>
    <property type="match status" value="1"/>
</dbReference>
<dbReference type="PANTHER" id="PTHR10838">
    <property type="entry name" value="SYNAPTOGYRIN"/>
    <property type="match status" value="1"/>
</dbReference>
<accession>A0A9N9S4V4</accession>
<dbReference type="OrthoDB" id="10041611at2759"/>
<keyword evidence="3 6" id="KW-0812">Transmembrane</keyword>
<dbReference type="PROSITE" id="PS51225">
    <property type="entry name" value="MARVEL"/>
    <property type="match status" value="1"/>
</dbReference>
<dbReference type="GO" id="GO:0030672">
    <property type="term" value="C:synaptic vesicle membrane"/>
    <property type="evidence" value="ECO:0007669"/>
    <property type="project" value="TreeGrafter"/>
</dbReference>
<evidence type="ECO:0000256" key="2">
    <source>
        <dbReference type="ARBA" id="ARBA00010252"/>
    </source>
</evidence>
<dbReference type="PANTHER" id="PTHR10838:SF20">
    <property type="entry name" value="SYNAPTOGYRIN"/>
    <property type="match status" value="1"/>
</dbReference>
<feature type="region of interest" description="Disordered" evidence="7">
    <location>
        <begin position="198"/>
        <end position="237"/>
    </location>
</feature>
<comment type="similarity">
    <text evidence="2 6">Belongs to the synaptogyrin family.</text>
</comment>
<comment type="subcellular location">
    <subcellularLocation>
        <location evidence="1 6">Membrane</location>
        <topology evidence="1 6">Multi-pass membrane protein</topology>
    </subcellularLocation>
</comment>
<evidence type="ECO:0000256" key="6">
    <source>
        <dbReference type="PIRNR" id="PIRNR011282"/>
    </source>
</evidence>
<evidence type="ECO:0000256" key="7">
    <source>
        <dbReference type="SAM" id="MobiDB-lite"/>
    </source>
</evidence>
<gene>
    <name evidence="9" type="ORF">CHIRRI_LOCUS11556</name>
</gene>
<feature type="domain" description="MARVEL" evidence="8">
    <location>
        <begin position="27"/>
        <end position="177"/>
    </location>
</feature>
<proteinExistence type="inferred from homology"/>
<reference evidence="9" key="2">
    <citation type="submission" date="2022-10" db="EMBL/GenBank/DDBJ databases">
        <authorList>
            <consortium name="ENA_rothamsted_submissions"/>
            <consortium name="culmorum"/>
            <person name="King R."/>
        </authorList>
    </citation>
    <scope>NUCLEOTIDE SEQUENCE</scope>
</reference>